<dbReference type="AlphaFoldDB" id="A0A1G7EM11"/>
<dbReference type="EMBL" id="FNBE01000001">
    <property type="protein sequence ID" value="SDE64672.1"/>
    <property type="molecule type" value="Genomic_DNA"/>
</dbReference>
<evidence type="ECO:0000313" key="2">
    <source>
        <dbReference type="Proteomes" id="UP000198967"/>
    </source>
</evidence>
<gene>
    <name evidence="1" type="ORF">SAMN05216377_101420</name>
</gene>
<proteinExistence type="predicted"/>
<dbReference type="RefSeq" id="WP_143029916.1">
    <property type="nucleotide sequence ID" value="NZ_FNBE01000001.1"/>
</dbReference>
<sequence length="255" mass="26235">MSRCEDLSLVVLTDHEGGSPPDLGIGTTGSTLSLPAAELGNGAGLSASLVEREGVLAYVAAEGAEADVAARSLATLLPGPVVTRGAARAVGLCLGALVHLRSVQRDPRFSRTLVVGARGAGALVPLLLACGVADLSLWNVEDDRWLPLRTAVRDVDVVIDLIGRVRAAGVDQDCAVGSVIEADRFDPDVALAPALLAGLADARTSLRGEPPARLLRDVVDAVLTAGVGRDWSAALHDQRTAEIVRRAVRQGLGGA</sequence>
<dbReference type="STRING" id="366584.SAMN05216377_101420"/>
<dbReference type="Proteomes" id="UP000198967">
    <property type="component" value="Unassembled WGS sequence"/>
</dbReference>
<reference evidence="1 2" key="1">
    <citation type="submission" date="2016-10" db="EMBL/GenBank/DDBJ databases">
        <authorList>
            <person name="de Groot N.N."/>
        </authorList>
    </citation>
    <scope>NUCLEOTIDE SEQUENCE [LARGE SCALE GENOMIC DNA]</scope>
    <source>
        <strain evidence="1 2">CGMCC 4.3143</strain>
    </source>
</reference>
<name>A0A1G7EM11_PSEOR</name>
<keyword evidence="2" id="KW-1185">Reference proteome</keyword>
<accession>A0A1G7EM11</accession>
<dbReference type="OrthoDB" id="3624413at2"/>
<organism evidence="1 2">
    <name type="scientific">Pseudonocardia oroxyli</name>
    <dbReference type="NCBI Taxonomy" id="366584"/>
    <lineage>
        <taxon>Bacteria</taxon>
        <taxon>Bacillati</taxon>
        <taxon>Actinomycetota</taxon>
        <taxon>Actinomycetes</taxon>
        <taxon>Pseudonocardiales</taxon>
        <taxon>Pseudonocardiaceae</taxon>
        <taxon>Pseudonocardia</taxon>
    </lineage>
</organism>
<evidence type="ECO:0000313" key="1">
    <source>
        <dbReference type="EMBL" id="SDE64672.1"/>
    </source>
</evidence>
<protein>
    <submittedName>
        <fullName evidence="1">Uncharacterized protein</fullName>
    </submittedName>
</protein>